<organism evidence="1 2">
    <name type="scientific">Streptomyces alkaliterrae</name>
    <dbReference type="NCBI Taxonomy" id="2213162"/>
    <lineage>
        <taxon>Bacteria</taxon>
        <taxon>Bacillati</taxon>
        <taxon>Actinomycetota</taxon>
        <taxon>Actinomycetes</taxon>
        <taxon>Kitasatosporales</taxon>
        <taxon>Streptomycetaceae</taxon>
        <taxon>Streptomyces</taxon>
    </lineage>
</organism>
<dbReference type="EMBL" id="JABJWZ010000019">
    <property type="protein sequence ID" value="MBB1252557.1"/>
    <property type="molecule type" value="Genomic_DNA"/>
</dbReference>
<accession>A0A7W3WHN6</accession>
<dbReference type="Proteomes" id="UP000525686">
    <property type="component" value="Unassembled WGS sequence"/>
</dbReference>
<protein>
    <submittedName>
        <fullName evidence="1">AAA family ATPase</fullName>
    </submittedName>
</protein>
<gene>
    <name evidence="1" type="ORF">H3146_04095</name>
</gene>
<evidence type="ECO:0000313" key="2">
    <source>
        <dbReference type="Proteomes" id="UP000525686"/>
    </source>
</evidence>
<comment type="caution">
    <text evidence="1">The sequence shown here is derived from an EMBL/GenBank/DDBJ whole genome shotgun (WGS) entry which is preliminary data.</text>
</comment>
<name>A0A7W3WHN6_9ACTN</name>
<sequence length="117" mass="12526">MDLTFTPGSIVALIGVSGSGKTTFAARYPATWRICLDQYRLMATDSEADQTATPVAARIQDLLLDACLARSLTVLVDATNLHLHVRAKLLAKGRYWSKPVHAVLFDMPAGPGGSAAR</sequence>
<dbReference type="RefSeq" id="WP_181353496.1">
    <property type="nucleotide sequence ID" value="NZ_JABJWZ010000019.1"/>
</dbReference>
<dbReference type="Pfam" id="PF13671">
    <property type="entry name" value="AAA_33"/>
    <property type="match status" value="1"/>
</dbReference>
<reference evidence="2" key="1">
    <citation type="submission" date="2020-05" db="EMBL/GenBank/DDBJ databases">
        <title>Classification of alakaliphilic streptomycetes isolated from an alkaline soil next to Lonar Crater, India and a proposal for the recognition of Streptomyces alkaliterrae sp. nov.</title>
        <authorList>
            <person name="Golinska P."/>
        </authorList>
    </citation>
    <scope>NUCLEOTIDE SEQUENCE [LARGE SCALE GENOMIC DNA]</scope>
    <source>
        <strain evidence="2">OF3</strain>
    </source>
</reference>
<proteinExistence type="predicted"/>
<dbReference type="AlphaFoldDB" id="A0A7W3WHN6"/>
<evidence type="ECO:0000313" key="1">
    <source>
        <dbReference type="EMBL" id="MBB1252557.1"/>
    </source>
</evidence>
<dbReference type="Gene3D" id="3.40.50.300">
    <property type="entry name" value="P-loop containing nucleotide triphosphate hydrolases"/>
    <property type="match status" value="1"/>
</dbReference>
<dbReference type="SUPFAM" id="SSF52540">
    <property type="entry name" value="P-loop containing nucleoside triphosphate hydrolases"/>
    <property type="match status" value="1"/>
</dbReference>
<dbReference type="InterPro" id="IPR027417">
    <property type="entry name" value="P-loop_NTPase"/>
</dbReference>